<keyword evidence="16" id="KW-0325">Glycoprotein</keyword>
<feature type="domain" description="Eph LBD" evidence="24">
    <location>
        <begin position="222"/>
        <end position="413"/>
    </location>
</feature>
<keyword evidence="9 17" id="KW-0547">Nucleotide-binding</keyword>
<feature type="domain" description="SAM" evidence="22">
    <location>
        <begin position="1147"/>
        <end position="1212"/>
    </location>
</feature>
<keyword evidence="15" id="KW-0675">Receptor</keyword>
<dbReference type="Pfam" id="PF14575">
    <property type="entry name" value="EphA2_TM"/>
    <property type="match status" value="1"/>
</dbReference>
<evidence type="ECO:0000256" key="12">
    <source>
        <dbReference type="ARBA" id="ARBA00022989"/>
    </source>
</evidence>
<dbReference type="Gene3D" id="2.60.120.260">
    <property type="entry name" value="Galactose-binding domain-like"/>
    <property type="match status" value="1"/>
</dbReference>
<dbReference type="InterPro" id="IPR011009">
    <property type="entry name" value="Kinase-like_dom_sf"/>
</dbReference>
<protein>
    <recommendedName>
        <fullName evidence="2">receptor protein-tyrosine kinase</fullName>
        <ecNumber evidence="2">2.7.10.1</ecNumber>
    </recommendedName>
</protein>
<dbReference type="InterPro" id="IPR001090">
    <property type="entry name" value="Ephrin_rcpt_lig-bd_dom"/>
</dbReference>
<keyword evidence="13 20" id="KW-0472">Membrane</keyword>
<dbReference type="Gene3D" id="1.10.510.10">
    <property type="entry name" value="Transferase(Phosphotransferase) domain 1"/>
    <property type="match status" value="1"/>
</dbReference>
<dbReference type="CDD" id="cd05033">
    <property type="entry name" value="PTKc_EphR"/>
    <property type="match status" value="1"/>
</dbReference>
<dbReference type="InterPro" id="IPR011641">
    <property type="entry name" value="Tyr-kin_ephrin_A/B_rcpt-like"/>
</dbReference>
<dbReference type="InterPro" id="IPR001245">
    <property type="entry name" value="Ser-Thr/Tyr_kinase_cat_dom"/>
</dbReference>
<evidence type="ECO:0000313" key="26">
    <source>
        <dbReference type="Proteomes" id="UP001186944"/>
    </source>
</evidence>
<dbReference type="InterPro" id="IPR036116">
    <property type="entry name" value="FN3_sf"/>
</dbReference>
<evidence type="ECO:0000256" key="14">
    <source>
        <dbReference type="ARBA" id="ARBA00023137"/>
    </source>
</evidence>
<keyword evidence="4" id="KW-0597">Phosphoprotein</keyword>
<feature type="compositionally biased region" description="Basic and acidic residues" evidence="19">
    <location>
        <begin position="199"/>
        <end position="221"/>
    </location>
</feature>
<dbReference type="GO" id="GO:0005886">
    <property type="term" value="C:plasma membrane"/>
    <property type="evidence" value="ECO:0007669"/>
    <property type="project" value="UniProtKB-SubCell"/>
</dbReference>
<evidence type="ECO:0000256" key="9">
    <source>
        <dbReference type="ARBA" id="ARBA00022741"/>
    </source>
</evidence>
<keyword evidence="11 17" id="KW-0067">ATP-binding</keyword>
<dbReference type="Gene3D" id="1.10.150.50">
    <property type="entry name" value="Transcription Factor, Ets-1"/>
    <property type="match status" value="1"/>
</dbReference>
<evidence type="ECO:0000259" key="23">
    <source>
        <dbReference type="PROSITE" id="PS50853"/>
    </source>
</evidence>
<dbReference type="AlphaFoldDB" id="A0AA88YQE6"/>
<dbReference type="Pfam" id="PF07714">
    <property type="entry name" value="PK_Tyr_Ser-Thr"/>
    <property type="match status" value="1"/>
</dbReference>
<evidence type="ECO:0000256" key="18">
    <source>
        <dbReference type="SAM" id="Coils"/>
    </source>
</evidence>
<evidence type="ECO:0000256" key="15">
    <source>
        <dbReference type="ARBA" id="ARBA00023170"/>
    </source>
</evidence>
<dbReference type="Gene3D" id="3.30.200.20">
    <property type="entry name" value="Phosphorylase Kinase, domain 1"/>
    <property type="match status" value="1"/>
</dbReference>
<evidence type="ECO:0000256" key="19">
    <source>
        <dbReference type="SAM" id="MobiDB-lite"/>
    </source>
</evidence>
<feature type="region of interest" description="Disordered" evidence="19">
    <location>
        <begin position="199"/>
        <end position="227"/>
    </location>
</feature>
<dbReference type="PROSITE" id="PS51550">
    <property type="entry name" value="EPH_LBD"/>
    <property type="match status" value="1"/>
</dbReference>
<evidence type="ECO:0000256" key="10">
    <source>
        <dbReference type="ARBA" id="ARBA00022777"/>
    </source>
</evidence>
<dbReference type="PROSITE" id="PS50853">
    <property type="entry name" value="FN3"/>
    <property type="match status" value="2"/>
</dbReference>
<keyword evidence="18" id="KW-0175">Coiled coil</keyword>
<dbReference type="GO" id="GO:0005005">
    <property type="term" value="F:transmembrane-ephrin receptor activity"/>
    <property type="evidence" value="ECO:0007669"/>
    <property type="project" value="TreeGrafter"/>
</dbReference>
<evidence type="ECO:0000256" key="8">
    <source>
        <dbReference type="ARBA" id="ARBA00022737"/>
    </source>
</evidence>
<keyword evidence="8" id="KW-0677">Repeat</keyword>
<dbReference type="Pfam" id="PF07699">
    <property type="entry name" value="Ephrin_rec_like"/>
    <property type="match status" value="1"/>
</dbReference>
<feature type="transmembrane region" description="Helical" evidence="20">
    <location>
        <begin position="752"/>
        <end position="775"/>
    </location>
</feature>
<feature type="binding site" evidence="17">
    <location>
        <position position="887"/>
    </location>
    <ligand>
        <name>ATP</name>
        <dbReference type="ChEBI" id="CHEBI:30616"/>
    </ligand>
</feature>
<keyword evidence="10" id="KW-0418">Kinase</keyword>
<evidence type="ECO:0000259" key="22">
    <source>
        <dbReference type="PROSITE" id="PS50105"/>
    </source>
</evidence>
<keyword evidence="12 20" id="KW-1133">Transmembrane helix</keyword>
<dbReference type="SMART" id="SM00060">
    <property type="entry name" value="FN3"/>
    <property type="match status" value="2"/>
</dbReference>
<dbReference type="InterPro" id="IPR001660">
    <property type="entry name" value="SAM"/>
</dbReference>
<dbReference type="CDD" id="cd00063">
    <property type="entry name" value="FN3"/>
    <property type="match status" value="2"/>
</dbReference>
<dbReference type="InterPro" id="IPR003961">
    <property type="entry name" value="FN3_dom"/>
</dbReference>
<dbReference type="Proteomes" id="UP001186944">
    <property type="component" value="Unassembled WGS sequence"/>
</dbReference>
<feature type="domain" description="Protein kinase" evidence="21">
    <location>
        <begin position="855"/>
        <end position="1117"/>
    </location>
</feature>
<dbReference type="InterPro" id="IPR050449">
    <property type="entry name" value="Ephrin_rcpt_TKs"/>
</dbReference>
<accession>A0AA88YQE6</accession>
<dbReference type="InterPro" id="IPR008979">
    <property type="entry name" value="Galactose-bd-like_sf"/>
</dbReference>
<dbReference type="SUPFAM" id="SSF49265">
    <property type="entry name" value="Fibronectin type III"/>
    <property type="match status" value="1"/>
</dbReference>
<dbReference type="GO" id="GO:0007411">
    <property type="term" value="P:axon guidance"/>
    <property type="evidence" value="ECO:0007669"/>
    <property type="project" value="TreeGrafter"/>
</dbReference>
<dbReference type="SMART" id="SM01411">
    <property type="entry name" value="Ephrin_rec_like"/>
    <property type="match status" value="1"/>
</dbReference>
<comment type="subcellular location">
    <subcellularLocation>
        <location evidence="1">Cell membrane</location>
        <topology evidence="1">Single-pass type I membrane protein</topology>
    </subcellularLocation>
</comment>
<keyword evidence="3" id="KW-1003">Cell membrane</keyword>
<keyword evidence="26" id="KW-1185">Reference proteome</keyword>
<reference evidence="25" key="1">
    <citation type="submission" date="2019-08" db="EMBL/GenBank/DDBJ databases">
        <title>The improved chromosome-level genome for the pearl oyster Pinctada fucata martensii using PacBio sequencing and Hi-C.</title>
        <authorList>
            <person name="Zheng Z."/>
        </authorList>
    </citation>
    <scope>NUCLEOTIDE SEQUENCE</scope>
    <source>
        <strain evidence="25">ZZ-2019</strain>
        <tissue evidence="25">Adductor muscle</tissue>
    </source>
</reference>
<dbReference type="Pfam" id="PF00041">
    <property type="entry name" value="fn3"/>
    <property type="match status" value="2"/>
</dbReference>
<dbReference type="SUPFAM" id="SSF49785">
    <property type="entry name" value="Galactose-binding domain-like"/>
    <property type="match status" value="1"/>
</dbReference>
<keyword evidence="7" id="KW-0732">Signal</keyword>
<dbReference type="Pfam" id="PF25599">
    <property type="entry name" value="Ephrin_CRD"/>
    <property type="match status" value="1"/>
</dbReference>
<keyword evidence="6 20" id="KW-0812">Transmembrane</keyword>
<dbReference type="CDD" id="cd09488">
    <property type="entry name" value="SAM_EPH-R"/>
    <property type="match status" value="1"/>
</dbReference>
<dbReference type="InterPro" id="IPR020635">
    <property type="entry name" value="Tyr_kinase_cat_dom"/>
</dbReference>
<dbReference type="InterPro" id="IPR013761">
    <property type="entry name" value="SAM/pointed_sf"/>
</dbReference>
<evidence type="ECO:0000256" key="1">
    <source>
        <dbReference type="ARBA" id="ARBA00004251"/>
    </source>
</evidence>
<feature type="domain" description="Fibronectin type-III" evidence="23">
    <location>
        <begin position="536"/>
        <end position="634"/>
    </location>
</feature>
<proteinExistence type="predicted"/>
<dbReference type="PROSITE" id="PS50011">
    <property type="entry name" value="PROTEIN_KINASE_DOM"/>
    <property type="match status" value="1"/>
</dbReference>
<evidence type="ECO:0000256" key="13">
    <source>
        <dbReference type="ARBA" id="ARBA00023136"/>
    </source>
</evidence>
<evidence type="ECO:0000256" key="6">
    <source>
        <dbReference type="ARBA" id="ARBA00022692"/>
    </source>
</evidence>
<keyword evidence="5" id="KW-0808">Transferase</keyword>
<dbReference type="Pfam" id="PF01404">
    <property type="entry name" value="Ephrin_lbd"/>
    <property type="match status" value="1"/>
</dbReference>
<dbReference type="PRINTS" id="PR00109">
    <property type="entry name" value="TYRKINASE"/>
</dbReference>
<dbReference type="EC" id="2.7.10.1" evidence="2"/>
<dbReference type="PANTHER" id="PTHR46877:SF14">
    <property type="entry name" value="RECEPTOR PROTEIN-TYROSINE KINASE"/>
    <property type="match status" value="1"/>
</dbReference>
<dbReference type="SUPFAM" id="SSF57184">
    <property type="entry name" value="Growth factor receptor domain"/>
    <property type="match status" value="1"/>
</dbReference>
<feature type="coiled-coil region" evidence="18">
    <location>
        <begin position="32"/>
        <end position="91"/>
    </location>
</feature>
<evidence type="ECO:0000256" key="20">
    <source>
        <dbReference type="SAM" id="Phobius"/>
    </source>
</evidence>
<evidence type="ECO:0000256" key="5">
    <source>
        <dbReference type="ARBA" id="ARBA00022679"/>
    </source>
</evidence>
<sequence>MLESQKNEAEISQLNLRCSDFDGNLQGLSNIFDGFKTKCNQTEERMKTLNNRLTCCETEMKRGIEENMTFLKKLREEKDELSEKVLDLKCRSMKNNLIFCGVQELPGENIEDVVREFIESDLGINEYIEIGNVHRFGWCYLTRQSFLASQTGQLIKESPMILATMGIKLKYKDGGLDMVADDNIKFISFHLPQLLHGEREERKDKKRKEREIDKKRKERERATRKHEYKREKKEGEWRLLFVSLREREREVEREWREGSYTSENGSPIRVFASCSVSSSGVDNWLRTPYIPRLAANSLRIEVRFSMRRCVRHSDPNSIKQCKETFNLYYYLADGDIANAQMPSWDAMTWRSIDKIAADYLYDDTTDIQMNTETREVTLGSNLSGVYIAFQDQGACVTIISVKVYYILCPNVTHNYAFFMETPTSGSELAYEEQVGRCVDNAEEESSPTYLCLNAGTWAYAKGGCQCRPGYEGRDGQVCVECQPGFYKWNLGNELCSACPDHSFTTTPKSIECTCDEGYYRAKGDKPYSVCTQPPSAPTQLRAESVSHNTIVLTWQPPLYRGGRTDIRYRVQCNSCGSTVSYEPAGETFNNTRVRISGLRSSTTYIIKILAENGVTSESNKPAQYSEGTYVTRSSTQLVVNTRIVNVGSSSVVMAWDIANDLPYQISKFQVRWFPRFSPADEGTNETTHTNYTFSDLVVDQEYSFQVRGFVEGKGYGDFTDPLYVRTGSPYGENGYVTTVKTEMDAPMPSVPIIVGAVLAVILCMAIATAMIVLLLKKNRRDCGMDTKGGDYDSQPYNPGEVVHCPPLDPHLNGGLTMPLFPPQERQFKTYVDPHTYEDPNQAVREFTREIDASHITIESVIGGGEFGDVCKGKLRIPCKPEMSVAIKTLKPGATDKNRLDFLTEASIMGQFDDPNVIFLEGVVTKSHPIMIVTEYMENGSLDSFLRNNDGKFTVIQLVGMMRGISSGMRYLSNMGYVHRDLAARNILTNGNLVCKVADFGLSREIDIDTSGGAYTTKGGKIPVRWTAPEAIAFRKFTSASDVWSYGVVMWEVISYGERPYWNWSNQDVIRAVDKGYRLPPPMDCPEAIYQLMLDCWQKERGNRPKFETIVRSLDKFIRAPEVLRKIAKPRPEQLLDTSCTLPVQEVSHFSNVEGWLISIKMEKYIDNFLNAGYRTMDQVLTISPRDLESRLGVTLIGHQKKILGSLQVLRAQRYGPSQYPMQMSDGFLV</sequence>
<dbReference type="Gene3D" id="2.60.40.1770">
    <property type="entry name" value="ephrin a2 ectodomain"/>
    <property type="match status" value="1"/>
</dbReference>
<dbReference type="GO" id="GO:0030425">
    <property type="term" value="C:dendrite"/>
    <property type="evidence" value="ECO:0007669"/>
    <property type="project" value="TreeGrafter"/>
</dbReference>
<evidence type="ECO:0000256" key="17">
    <source>
        <dbReference type="PROSITE-ProRule" id="PRU10141"/>
    </source>
</evidence>
<dbReference type="GO" id="GO:0005524">
    <property type="term" value="F:ATP binding"/>
    <property type="evidence" value="ECO:0007669"/>
    <property type="project" value="UniProtKB-UniRule"/>
</dbReference>
<keyword evidence="14" id="KW-0829">Tyrosine-protein kinase</keyword>
<dbReference type="PROSITE" id="PS50105">
    <property type="entry name" value="SAM_DOMAIN"/>
    <property type="match status" value="1"/>
</dbReference>
<dbReference type="SUPFAM" id="SSF47769">
    <property type="entry name" value="SAM/Pointed domain"/>
    <property type="match status" value="1"/>
</dbReference>
<dbReference type="FunFam" id="3.30.200.20:FF:000143">
    <property type="entry name" value="Ephrin type-B receptor 6"/>
    <property type="match status" value="1"/>
</dbReference>
<gene>
    <name evidence="25" type="ORF">FSP39_003860</name>
</gene>
<evidence type="ECO:0000256" key="16">
    <source>
        <dbReference type="ARBA" id="ARBA00023180"/>
    </source>
</evidence>
<dbReference type="Pfam" id="PF00536">
    <property type="entry name" value="SAM_1"/>
    <property type="match status" value="1"/>
</dbReference>
<dbReference type="InterPro" id="IPR009030">
    <property type="entry name" value="Growth_fac_rcpt_cys_sf"/>
</dbReference>
<dbReference type="FunFam" id="2.10.50.10:FF:000001">
    <property type="entry name" value="Ephrin type-A receptor 5"/>
    <property type="match status" value="1"/>
</dbReference>
<evidence type="ECO:0000259" key="24">
    <source>
        <dbReference type="PROSITE" id="PS51550"/>
    </source>
</evidence>
<dbReference type="PANTHER" id="PTHR46877">
    <property type="entry name" value="EPH RECEPTOR A5"/>
    <property type="match status" value="1"/>
</dbReference>
<dbReference type="PROSITE" id="PS00107">
    <property type="entry name" value="PROTEIN_KINASE_ATP"/>
    <property type="match status" value="1"/>
</dbReference>
<dbReference type="EMBL" id="VSWD01000004">
    <property type="protein sequence ID" value="KAK3104517.1"/>
    <property type="molecule type" value="Genomic_DNA"/>
</dbReference>
<feature type="domain" description="Fibronectin type-III" evidence="23">
    <location>
        <begin position="637"/>
        <end position="729"/>
    </location>
</feature>
<dbReference type="SMART" id="SM00219">
    <property type="entry name" value="TyrKc"/>
    <property type="match status" value="1"/>
</dbReference>
<evidence type="ECO:0000313" key="25">
    <source>
        <dbReference type="EMBL" id="KAK3104517.1"/>
    </source>
</evidence>
<evidence type="ECO:0000259" key="21">
    <source>
        <dbReference type="PROSITE" id="PS50011"/>
    </source>
</evidence>
<dbReference type="InterPro" id="IPR013783">
    <property type="entry name" value="Ig-like_fold"/>
</dbReference>
<dbReference type="Gene3D" id="2.10.50.10">
    <property type="entry name" value="Tumor Necrosis Factor Receptor, subunit A, domain 2"/>
    <property type="match status" value="1"/>
</dbReference>
<dbReference type="InterPro" id="IPR027936">
    <property type="entry name" value="Eph_TM"/>
</dbReference>
<evidence type="ECO:0000256" key="4">
    <source>
        <dbReference type="ARBA" id="ARBA00022553"/>
    </source>
</evidence>
<name>A0AA88YQE6_PINIB</name>
<dbReference type="Gene3D" id="2.60.40.10">
    <property type="entry name" value="Immunoglobulins"/>
    <property type="match status" value="2"/>
</dbReference>
<evidence type="ECO:0000256" key="11">
    <source>
        <dbReference type="ARBA" id="ARBA00022840"/>
    </source>
</evidence>
<evidence type="ECO:0000256" key="3">
    <source>
        <dbReference type="ARBA" id="ARBA00022475"/>
    </source>
</evidence>
<evidence type="ECO:0000256" key="2">
    <source>
        <dbReference type="ARBA" id="ARBA00011902"/>
    </source>
</evidence>
<evidence type="ECO:0000256" key="7">
    <source>
        <dbReference type="ARBA" id="ARBA00022729"/>
    </source>
</evidence>
<organism evidence="25 26">
    <name type="scientific">Pinctada imbricata</name>
    <name type="common">Atlantic pearl-oyster</name>
    <name type="synonym">Pinctada martensii</name>
    <dbReference type="NCBI Taxonomy" id="66713"/>
    <lineage>
        <taxon>Eukaryota</taxon>
        <taxon>Metazoa</taxon>
        <taxon>Spiralia</taxon>
        <taxon>Lophotrochozoa</taxon>
        <taxon>Mollusca</taxon>
        <taxon>Bivalvia</taxon>
        <taxon>Autobranchia</taxon>
        <taxon>Pteriomorphia</taxon>
        <taxon>Pterioida</taxon>
        <taxon>Pterioidea</taxon>
        <taxon>Pteriidae</taxon>
        <taxon>Pinctada</taxon>
    </lineage>
</organism>
<dbReference type="SMART" id="SM00454">
    <property type="entry name" value="SAM"/>
    <property type="match status" value="1"/>
</dbReference>
<comment type="caution">
    <text evidence="25">The sequence shown here is derived from an EMBL/GenBank/DDBJ whole genome shotgun (WGS) entry which is preliminary data.</text>
</comment>
<dbReference type="FunFam" id="1.10.510.10:FF:000019">
    <property type="entry name" value="Ephrin type-A receptor 5"/>
    <property type="match status" value="1"/>
</dbReference>
<dbReference type="InterPro" id="IPR000719">
    <property type="entry name" value="Prot_kinase_dom"/>
</dbReference>
<dbReference type="InterPro" id="IPR017441">
    <property type="entry name" value="Protein_kinase_ATP_BS"/>
</dbReference>
<dbReference type="SUPFAM" id="SSF56112">
    <property type="entry name" value="Protein kinase-like (PK-like)"/>
    <property type="match status" value="1"/>
</dbReference>
<dbReference type="SMART" id="SM00615">
    <property type="entry name" value="EPH_lbd"/>
    <property type="match status" value="1"/>
</dbReference>